<keyword evidence="3 6" id="KW-0479">Metal-binding</keyword>
<evidence type="ECO:0000256" key="6">
    <source>
        <dbReference type="PROSITE-ProRule" id="PRU00433"/>
    </source>
</evidence>
<evidence type="ECO:0000256" key="3">
    <source>
        <dbReference type="ARBA" id="ARBA00022723"/>
    </source>
</evidence>
<dbReference type="InterPro" id="IPR036909">
    <property type="entry name" value="Cyt_c-like_dom_sf"/>
</dbReference>
<evidence type="ECO:0000256" key="2">
    <source>
        <dbReference type="ARBA" id="ARBA00022617"/>
    </source>
</evidence>
<dbReference type="InterPro" id="IPR002327">
    <property type="entry name" value="Cyt_c_1A/1B"/>
</dbReference>
<reference evidence="9 10" key="1">
    <citation type="submission" date="2019-04" db="EMBL/GenBank/DDBJ databases">
        <title>Genome sequence of strain shin9-1.</title>
        <authorList>
            <person name="Gao J."/>
            <person name="Sun J."/>
        </authorList>
    </citation>
    <scope>NUCLEOTIDE SEQUENCE [LARGE SCALE GENOMIC DNA]</scope>
    <source>
        <strain evidence="10">shin9-1</strain>
    </source>
</reference>
<dbReference type="Gene3D" id="1.10.760.10">
    <property type="entry name" value="Cytochrome c-like domain"/>
    <property type="match status" value="1"/>
</dbReference>
<evidence type="ECO:0000313" key="10">
    <source>
        <dbReference type="Proteomes" id="UP000308828"/>
    </source>
</evidence>
<keyword evidence="5 6" id="KW-0408">Iron</keyword>
<dbReference type="PROSITE" id="PS51007">
    <property type="entry name" value="CYTC"/>
    <property type="match status" value="1"/>
</dbReference>
<evidence type="ECO:0000313" key="9">
    <source>
        <dbReference type="EMBL" id="THV21313.1"/>
    </source>
</evidence>
<feature type="domain" description="Cytochrome c" evidence="8">
    <location>
        <begin position="23"/>
        <end position="124"/>
    </location>
</feature>
<keyword evidence="10" id="KW-1185">Reference proteome</keyword>
<dbReference type="PRINTS" id="PR00604">
    <property type="entry name" value="CYTCHRMECIAB"/>
</dbReference>
<dbReference type="OrthoDB" id="9805828at2"/>
<sequence>MKISAKLILLAALGCPAVAMAGGDPVAGAKAFKACQACHTASEAKNKVGPHLVGIVGRAVGTAEGYKYSPAMTEFGAGKVWDEALLTAYLKAPKGVIKGTKMAYAGMKKEEDIVNLLAYLKDPAAAGQ</sequence>
<evidence type="ECO:0000259" key="8">
    <source>
        <dbReference type="PROSITE" id="PS51007"/>
    </source>
</evidence>
<evidence type="ECO:0000256" key="1">
    <source>
        <dbReference type="ARBA" id="ARBA00022448"/>
    </source>
</evidence>
<name>A0A4S8NUQ9_9HYPH</name>
<feature type="signal peptide" evidence="7">
    <location>
        <begin position="1"/>
        <end position="21"/>
    </location>
</feature>
<evidence type="ECO:0000256" key="7">
    <source>
        <dbReference type="SAM" id="SignalP"/>
    </source>
</evidence>
<dbReference type="GO" id="GO:0009055">
    <property type="term" value="F:electron transfer activity"/>
    <property type="evidence" value="ECO:0007669"/>
    <property type="project" value="InterPro"/>
</dbReference>
<feature type="chain" id="PRO_5020411507" evidence="7">
    <location>
        <begin position="22"/>
        <end position="128"/>
    </location>
</feature>
<protein>
    <submittedName>
        <fullName evidence="9">Cytochrome c family protein</fullName>
    </submittedName>
</protein>
<evidence type="ECO:0000256" key="4">
    <source>
        <dbReference type="ARBA" id="ARBA00022982"/>
    </source>
</evidence>
<dbReference type="RefSeq" id="WP_136599363.1">
    <property type="nucleotide sequence ID" value="NZ_STGV01000005.1"/>
</dbReference>
<dbReference type="AlphaFoldDB" id="A0A4S8NUQ9"/>
<dbReference type="SUPFAM" id="SSF46626">
    <property type="entry name" value="Cytochrome c"/>
    <property type="match status" value="1"/>
</dbReference>
<dbReference type="EMBL" id="STGV01000005">
    <property type="protein sequence ID" value="THV21313.1"/>
    <property type="molecule type" value="Genomic_DNA"/>
</dbReference>
<dbReference type="Proteomes" id="UP000308828">
    <property type="component" value="Unassembled WGS sequence"/>
</dbReference>
<comment type="caution">
    <text evidence="9">The sequence shown here is derived from an EMBL/GenBank/DDBJ whole genome shotgun (WGS) entry which is preliminary data.</text>
</comment>
<proteinExistence type="predicted"/>
<dbReference type="PANTHER" id="PTHR11961">
    <property type="entry name" value="CYTOCHROME C"/>
    <property type="match status" value="1"/>
</dbReference>
<keyword evidence="4" id="KW-0249">Electron transport</keyword>
<dbReference type="Pfam" id="PF00034">
    <property type="entry name" value="Cytochrom_C"/>
    <property type="match status" value="1"/>
</dbReference>
<dbReference type="GO" id="GO:0046872">
    <property type="term" value="F:metal ion binding"/>
    <property type="evidence" value="ECO:0007669"/>
    <property type="project" value="UniProtKB-KW"/>
</dbReference>
<dbReference type="GO" id="GO:0020037">
    <property type="term" value="F:heme binding"/>
    <property type="evidence" value="ECO:0007669"/>
    <property type="project" value="InterPro"/>
</dbReference>
<keyword evidence="7" id="KW-0732">Signal</keyword>
<accession>A0A4S8NUQ9</accession>
<gene>
    <name evidence="9" type="ORF">FAA97_14910</name>
</gene>
<evidence type="ECO:0000256" key="5">
    <source>
        <dbReference type="ARBA" id="ARBA00023004"/>
    </source>
</evidence>
<organism evidence="9 10">
    <name type="scientific">Peteryoungia ipomoeae</name>
    <dbReference type="NCBI Taxonomy" id="1210932"/>
    <lineage>
        <taxon>Bacteria</taxon>
        <taxon>Pseudomonadati</taxon>
        <taxon>Pseudomonadota</taxon>
        <taxon>Alphaproteobacteria</taxon>
        <taxon>Hyphomicrobiales</taxon>
        <taxon>Rhizobiaceae</taxon>
        <taxon>Peteryoungia</taxon>
    </lineage>
</organism>
<keyword evidence="2 6" id="KW-0349">Heme</keyword>
<keyword evidence="1" id="KW-0813">Transport</keyword>
<dbReference type="InterPro" id="IPR009056">
    <property type="entry name" value="Cyt_c-like_dom"/>
</dbReference>